<dbReference type="EMBL" id="MHIL01000016">
    <property type="protein sequence ID" value="OGY51683.1"/>
    <property type="molecule type" value="Genomic_DNA"/>
</dbReference>
<evidence type="ECO:0000256" key="7">
    <source>
        <dbReference type="ARBA" id="ARBA00023136"/>
    </source>
</evidence>
<dbReference type="STRING" id="1797542.A3J59_00180"/>
<keyword evidence="7 8" id="KW-0472">Membrane</keyword>
<evidence type="ECO:0000256" key="6">
    <source>
        <dbReference type="ARBA" id="ARBA00022989"/>
    </source>
</evidence>
<dbReference type="Proteomes" id="UP000177310">
    <property type="component" value="Unassembled WGS sequence"/>
</dbReference>
<evidence type="ECO:0000313" key="11">
    <source>
        <dbReference type="Proteomes" id="UP000177310"/>
    </source>
</evidence>
<feature type="transmembrane region" description="Helical" evidence="8">
    <location>
        <begin position="108"/>
        <end position="127"/>
    </location>
</feature>
<feature type="transmembrane region" description="Helical" evidence="8">
    <location>
        <begin position="250"/>
        <end position="272"/>
    </location>
</feature>
<protein>
    <recommendedName>
        <fullName evidence="8">Phosphate transport system permease protein PstA</fullName>
    </recommendedName>
</protein>
<feature type="domain" description="ABC transmembrane type-1" evidence="9">
    <location>
        <begin position="62"/>
        <end position="269"/>
    </location>
</feature>
<dbReference type="GO" id="GO:0035435">
    <property type="term" value="P:phosphate ion transmembrane transport"/>
    <property type="evidence" value="ECO:0007669"/>
    <property type="project" value="InterPro"/>
</dbReference>
<reference evidence="10 11" key="1">
    <citation type="journal article" date="2016" name="Nat. Commun.">
        <title>Thousands of microbial genomes shed light on interconnected biogeochemical processes in an aquifer system.</title>
        <authorList>
            <person name="Anantharaman K."/>
            <person name="Brown C.T."/>
            <person name="Hug L.A."/>
            <person name="Sharon I."/>
            <person name="Castelle C.J."/>
            <person name="Probst A.J."/>
            <person name="Thomas B.C."/>
            <person name="Singh A."/>
            <person name="Wilkins M.J."/>
            <person name="Karaoz U."/>
            <person name="Brodie E.L."/>
            <person name="Williams K.H."/>
            <person name="Hubbard S.S."/>
            <person name="Banfield J.F."/>
        </authorList>
    </citation>
    <scope>NUCLEOTIDE SEQUENCE [LARGE SCALE GENOMIC DNA]</scope>
</reference>
<dbReference type="NCBIfam" id="TIGR00974">
    <property type="entry name" value="3a0107s02c"/>
    <property type="match status" value="1"/>
</dbReference>
<dbReference type="Gene3D" id="1.10.3720.10">
    <property type="entry name" value="MetI-like"/>
    <property type="match status" value="1"/>
</dbReference>
<dbReference type="PANTHER" id="PTHR43470">
    <property type="entry name" value="PHOSPHATE TRANSPORT SYSTEM PERMEASE PROTEIN PSTA-RELATED"/>
    <property type="match status" value="1"/>
</dbReference>
<dbReference type="InterPro" id="IPR000515">
    <property type="entry name" value="MetI-like"/>
</dbReference>
<accession>A0A1G1YH41</accession>
<comment type="similarity">
    <text evidence="2 8">Belongs to the binding-protein-dependent transport system permease family. CysTW subfamily.</text>
</comment>
<feature type="transmembrane region" description="Helical" evidence="8">
    <location>
        <begin position="177"/>
        <end position="199"/>
    </location>
</feature>
<dbReference type="CDD" id="cd06261">
    <property type="entry name" value="TM_PBP2"/>
    <property type="match status" value="1"/>
</dbReference>
<feature type="transmembrane region" description="Helical" evidence="8">
    <location>
        <begin position="66"/>
        <end position="88"/>
    </location>
</feature>
<keyword evidence="6 8" id="KW-1133">Transmembrane helix</keyword>
<dbReference type="PROSITE" id="PS50928">
    <property type="entry name" value="ABC_TM1"/>
    <property type="match status" value="1"/>
</dbReference>
<dbReference type="GO" id="GO:0005886">
    <property type="term" value="C:plasma membrane"/>
    <property type="evidence" value="ECO:0007669"/>
    <property type="project" value="UniProtKB-SubCell"/>
</dbReference>
<feature type="transmembrane region" description="Helical" evidence="8">
    <location>
        <begin position="133"/>
        <end position="156"/>
    </location>
</feature>
<evidence type="ECO:0000256" key="8">
    <source>
        <dbReference type="RuleBase" id="RU363043"/>
    </source>
</evidence>
<organism evidence="10 11">
    <name type="scientific">Candidatus Buchananbacteria bacterium RIFCSPHIGHO2_02_FULL_56_16</name>
    <dbReference type="NCBI Taxonomy" id="1797542"/>
    <lineage>
        <taxon>Bacteria</taxon>
        <taxon>Candidatus Buchananiibacteriota</taxon>
    </lineage>
</organism>
<dbReference type="InterPro" id="IPR035906">
    <property type="entry name" value="MetI-like_sf"/>
</dbReference>
<evidence type="ECO:0000256" key="2">
    <source>
        <dbReference type="ARBA" id="ARBA00007069"/>
    </source>
</evidence>
<keyword evidence="4 8" id="KW-1003">Cell membrane</keyword>
<sequence length="282" mass="30862">MVRRRESIYFFLFRFVAYVAVGFLVLVVLLLVKLGADALSLTFLTKPWSHRDIASGGIIQAIAGSFYLGLGIVVVGVPLGVATAIYLVEYSRENVWKRIIELAIQNLASVPSVVYGLFGFAVFVNLLRFGSSLLSAVLVLSMMVMPWVITAAVEALKSVPRRWRESSLALGASRWSTIRRIVLPAAMPGIITGSIIGLARALGETAPIIIVGATFYMNGLPTSVFDKFMTLPYHTFILATQHADPKAPSYAAATAVVLIGLTFCMSVGAMVLRTLYRRRREW</sequence>
<keyword evidence="3" id="KW-0813">Transport</keyword>
<gene>
    <name evidence="10" type="ORF">A3J59_00180</name>
</gene>
<dbReference type="Pfam" id="PF00528">
    <property type="entry name" value="BPD_transp_1"/>
    <property type="match status" value="1"/>
</dbReference>
<dbReference type="SUPFAM" id="SSF161098">
    <property type="entry name" value="MetI-like"/>
    <property type="match status" value="1"/>
</dbReference>
<evidence type="ECO:0000259" key="9">
    <source>
        <dbReference type="PROSITE" id="PS50928"/>
    </source>
</evidence>
<dbReference type="GO" id="GO:0005315">
    <property type="term" value="F:phosphate transmembrane transporter activity"/>
    <property type="evidence" value="ECO:0007669"/>
    <property type="project" value="InterPro"/>
</dbReference>
<evidence type="ECO:0000256" key="5">
    <source>
        <dbReference type="ARBA" id="ARBA00022692"/>
    </source>
</evidence>
<evidence type="ECO:0000256" key="3">
    <source>
        <dbReference type="ARBA" id="ARBA00022448"/>
    </source>
</evidence>
<feature type="transmembrane region" description="Helical" evidence="8">
    <location>
        <begin position="12"/>
        <end position="32"/>
    </location>
</feature>
<proteinExistence type="inferred from homology"/>
<keyword evidence="5 8" id="KW-0812">Transmembrane</keyword>
<evidence type="ECO:0000313" key="10">
    <source>
        <dbReference type="EMBL" id="OGY51683.1"/>
    </source>
</evidence>
<dbReference type="AlphaFoldDB" id="A0A1G1YH41"/>
<evidence type="ECO:0000256" key="1">
    <source>
        <dbReference type="ARBA" id="ARBA00004651"/>
    </source>
</evidence>
<evidence type="ECO:0000256" key="4">
    <source>
        <dbReference type="ARBA" id="ARBA00022475"/>
    </source>
</evidence>
<comment type="caution">
    <text evidence="10">The sequence shown here is derived from an EMBL/GenBank/DDBJ whole genome shotgun (WGS) entry which is preliminary data.</text>
</comment>
<dbReference type="PANTHER" id="PTHR43470:SF3">
    <property type="entry name" value="PHOSPHATE TRANSPORT SYSTEM PERMEASE PROTEIN PSTA-RELATED"/>
    <property type="match status" value="1"/>
</dbReference>
<name>A0A1G1YH41_9BACT</name>
<dbReference type="InterPro" id="IPR005672">
    <property type="entry name" value="Phosphate_PstA"/>
</dbReference>
<comment type="subcellular location">
    <subcellularLocation>
        <location evidence="1 8">Cell membrane</location>
        <topology evidence="1 8">Multi-pass membrane protein</topology>
    </subcellularLocation>
</comment>